<keyword evidence="2" id="KW-1185">Reference proteome</keyword>
<proteinExistence type="predicted"/>
<name>A0A433X360_9HYPH</name>
<dbReference type="Pfam" id="PF13481">
    <property type="entry name" value="AAA_25"/>
    <property type="match status" value="1"/>
</dbReference>
<dbReference type="Gene3D" id="3.40.50.300">
    <property type="entry name" value="P-loop containing nucleotide triphosphate hydrolases"/>
    <property type="match status" value="1"/>
</dbReference>
<dbReference type="Proteomes" id="UP000281547">
    <property type="component" value="Unassembled WGS sequence"/>
</dbReference>
<dbReference type="InterPro" id="IPR027417">
    <property type="entry name" value="P-loop_NTPase"/>
</dbReference>
<reference evidence="1 2" key="1">
    <citation type="journal article" date="2016" name="Int. J. Syst. Evol. Microbiol.">
        <title>Arsenicitalea aurantiaca gen. nov., sp. nov., a new member of the family Hyphomicrobiaceae, isolated from high-arsenic sediment.</title>
        <authorList>
            <person name="Mu Y."/>
            <person name="Zhou L."/>
            <person name="Zeng X.C."/>
            <person name="Liu L."/>
            <person name="Pan Y."/>
            <person name="Chen X."/>
            <person name="Wang J."/>
            <person name="Li S."/>
            <person name="Li W.J."/>
            <person name="Wang Y."/>
        </authorList>
    </citation>
    <scope>NUCLEOTIDE SEQUENCE [LARGE SCALE GENOMIC DNA]</scope>
    <source>
        <strain evidence="1 2">42-50</strain>
    </source>
</reference>
<evidence type="ECO:0000313" key="2">
    <source>
        <dbReference type="Proteomes" id="UP000281547"/>
    </source>
</evidence>
<sequence length="383" mass="41336">MSDYRYGSDSGYDRGLLAAGRQSGRRYLGVVSASTFEGKEVLAREWFAPNLIPARNVTIVNGDGGTGKSLLLTQLAVAATSGTPWIGLQVAQGGCLYLSAEDDLDELHRRLANVSERAGVRFSDLEQLRIVPLAGEDAVLAAPKPASNMLLTTGLFDAVDEELAKTRPALVVLDTLADLFGGEQNQRAQARQFIGLLRGWAIKHQTTVVLLAHPSQSGMVSGTGSSGNTAWNNSVRSRLYLERVTASEGSKAFEPDPDARVLRTVKANYGRTGGEIPLRWVEGVLEPKAQSFDSSMARMSAEHRADQVFLNLLARFEAEGRQVSPLPNAPTYGPSYFSRHGDAEGITKRGLEAAMNRLFASGRIRVGKSHGSPSKQKDIIVRA</sequence>
<dbReference type="SUPFAM" id="SSF52540">
    <property type="entry name" value="P-loop containing nucleoside triphosphate hydrolases"/>
    <property type="match status" value="1"/>
</dbReference>
<accession>A0A433X360</accession>
<evidence type="ECO:0000313" key="1">
    <source>
        <dbReference type="EMBL" id="RUT28498.1"/>
    </source>
</evidence>
<dbReference type="RefSeq" id="WP_127189633.1">
    <property type="nucleotide sequence ID" value="NZ_RZNJ01000007.1"/>
</dbReference>
<comment type="caution">
    <text evidence="1">The sequence shown here is derived from an EMBL/GenBank/DDBJ whole genome shotgun (WGS) entry which is preliminary data.</text>
</comment>
<dbReference type="OrthoDB" id="1496333at2"/>
<dbReference type="AlphaFoldDB" id="A0A433X360"/>
<organism evidence="1 2">
    <name type="scientific">Arsenicitalea aurantiaca</name>
    <dbReference type="NCBI Taxonomy" id="1783274"/>
    <lineage>
        <taxon>Bacteria</taxon>
        <taxon>Pseudomonadati</taxon>
        <taxon>Pseudomonadota</taxon>
        <taxon>Alphaproteobacteria</taxon>
        <taxon>Hyphomicrobiales</taxon>
        <taxon>Devosiaceae</taxon>
        <taxon>Arsenicitalea</taxon>
    </lineage>
</organism>
<protein>
    <submittedName>
        <fullName evidence="1">ATPase</fullName>
    </submittedName>
</protein>
<gene>
    <name evidence="1" type="ORF">EMQ25_16075</name>
</gene>
<dbReference type="EMBL" id="RZNJ01000007">
    <property type="protein sequence ID" value="RUT28498.1"/>
    <property type="molecule type" value="Genomic_DNA"/>
</dbReference>